<organism evidence="3 4">
    <name type="scientific">Marilutibacter aestuarii</name>
    <dbReference type="NCBI Taxonomy" id="1706195"/>
    <lineage>
        <taxon>Bacteria</taxon>
        <taxon>Pseudomonadati</taxon>
        <taxon>Pseudomonadota</taxon>
        <taxon>Gammaproteobacteria</taxon>
        <taxon>Lysobacterales</taxon>
        <taxon>Lysobacteraceae</taxon>
        <taxon>Marilutibacter</taxon>
    </lineage>
</organism>
<dbReference type="Proteomes" id="UP000318212">
    <property type="component" value="Unassembled WGS sequence"/>
</dbReference>
<feature type="transmembrane region" description="Helical" evidence="2">
    <location>
        <begin position="21"/>
        <end position="40"/>
    </location>
</feature>
<keyword evidence="2" id="KW-0472">Membrane</keyword>
<protein>
    <recommendedName>
        <fullName evidence="5">Flp family type IVb pilin</fullName>
    </recommendedName>
</protein>
<feature type="region of interest" description="Disordered" evidence="1">
    <location>
        <begin position="1"/>
        <end position="20"/>
    </location>
</feature>
<evidence type="ECO:0008006" key="5">
    <source>
        <dbReference type="Google" id="ProtNLM"/>
    </source>
</evidence>
<sequence length="70" mass="7561">MKRGRTMRRGAAPATASKQRGSAIIEYSIIALLIVVVLIADENVIAQLMQAIKDLYGAFSHALSMTFPSP</sequence>
<evidence type="ECO:0000313" key="3">
    <source>
        <dbReference type="EMBL" id="TQD45692.1"/>
    </source>
</evidence>
<dbReference type="OrthoDB" id="6065050at2"/>
<accession>A0A508AJ23</accession>
<dbReference type="AlphaFoldDB" id="A0A508AJ23"/>
<name>A0A508AJ23_9GAMM</name>
<proteinExistence type="predicted"/>
<dbReference type="EMBL" id="VICE01000071">
    <property type="protein sequence ID" value="TQD45692.1"/>
    <property type="molecule type" value="Genomic_DNA"/>
</dbReference>
<gene>
    <name evidence="3" type="ORF">FKV25_07645</name>
</gene>
<evidence type="ECO:0000313" key="4">
    <source>
        <dbReference type="Proteomes" id="UP000318212"/>
    </source>
</evidence>
<keyword evidence="4" id="KW-1185">Reference proteome</keyword>
<keyword evidence="2" id="KW-0812">Transmembrane</keyword>
<evidence type="ECO:0000256" key="1">
    <source>
        <dbReference type="SAM" id="MobiDB-lite"/>
    </source>
</evidence>
<evidence type="ECO:0000256" key="2">
    <source>
        <dbReference type="SAM" id="Phobius"/>
    </source>
</evidence>
<keyword evidence="2" id="KW-1133">Transmembrane helix</keyword>
<comment type="caution">
    <text evidence="3">The sequence shown here is derived from an EMBL/GenBank/DDBJ whole genome shotgun (WGS) entry which is preliminary data.</text>
</comment>
<reference evidence="3 4" key="1">
    <citation type="submission" date="2019-06" db="EMBL/GenBank/DDBJ databases">
        <title>Lysobacter alkalisoli sp. nov. isolated from saline soil.</title>
        <authorList>
            <person name="Sun J.-Q."/>
            <person name="Xu L."/>
        </authorList>
    </citation>
    <scope>NUCLEOTIDE SEQUENCE [LARGE SCALE GENOMIC DNA]</scope>
    <source>
        <strain evidence="3 4">JCM 31130</strain>
    </source>
</reference>